<dbReference type="InterPro" id="IPR002491">
    <property type="entry name" value="ABC_transptr_periplasmic_BD"/>
</dbReference>
<dbReference type="RefSeq" id="WP_058967179.1">
    <property type="nucleotide sequence ID" value="NZ_CABKVM010000019.1"/>
</dbReference>
<proteinExistence type="inferred from homology"/>
<accession>A0A4R1QP74</accession>
<dbReference type="Gene3D" id="3.40.50.1980">
    <property type="entry name" value="Nitrogenase molybdenum iron protein domain"/>
    <property type="match status" value="2"/>
</dbReference>
<dbReference type="OrthoDB" id="9816357at2"/>
<feature type="compositionally biased region" description="Low complexity" evidence="3">
    <location>
        <begin position="31"/>
        <end position="51"/>
    </location>
</feature>
<name>A0A4R1QP74_9FIRM</name>
<evidence type="ECO:0000259" key="5">
    <source>
        <dbReference type="PROSITE" id="PS50983"/>
    </source>
</evidence>
<comment type="similarity">
    <text evidence="1">Belongs to the bacterial solute-binding protein 8 family.</text>
</comment>
<dbReference type="AlphaFoldDB" id="A0A4R1QP74"/>
<dbReference type="InterPro" id="IPR054828">
    <property type="entry name" value="Vit_B12_bind_prot"/>
</dbReference>
<dbReference type="NCBIfam" id="NF038402">
    <property type="entry name" value="TroA_like"/>
    <property type="match status" value="1"/>
</dbReference>
<dbReference type="InterPro" id="IPR050902">
    <property type="entry name" value="ABC_Transporter_SBP"/>
</dbReference>
<keyword evidence="2 4" id="KW-0732">Signal</keyword>
<feature type="signal peptide" evidence="4">
    <location>
        <begin position="1"/>
        <end position="29"/>
    </location>
</feature>
<evidence type="ECO:0000256" key="1">
    <source>
        <dbReference type="ARBA" id="ARBA00008814"/>
    </source>
</evidence>
<dbReference type="GO" id="GO:0071281">
    <property type="term" value="P:cellular response to iron ion"/>
    <property type="evidence" value="ECO:0007669"/>
    <property type="project" value="TreeGrafter"/>
</dbReference>
<dbReference type="STRING" id="1650663.GCA_001486665_03598"/>
<organism evidence="6 7">
    <name type="scientific">Allofournierella massiliensis</name>
    <dbReference type="NCBI Taxonomy" id="1650663"/>
    <lineage>
        <taxon>Bacteria</taxon>
        <taxon>Bacillati</taxon>
        <taxon>Bacillota</taxon>
        <taxon>Clostridia</taxon>
        <taxon>Eubacteriales</taxon>
        <taxon>Oscillospiraceae</taxon>
        <taxon>Allofournierella</taxon>
    </lineage>
</organism>
<feature type="domain" description="Fe/B12 periplasmic-binding" evidence="5">
    <location>
        <begin position="76"/>
        <end position="335"/>
    </location>
</feature>
<evidence type="ECO:0000256" key="2">
    <source>
        <dbReference type="ARBA" id="ARBA00022729"/>
    </source>
</evidence>
<dbReference type="Pfam" id="PF01497">
    <property type="entry name" value="Peripla_BP_2"/>
    <property type="match status" value="1"/>
</dbReference>
<dbReference type="PANTHER" id="PTHR30535:SF34">
    <property type="entry name" value="MOLYBDATE-BINDING PROTEIN MOLA"/>
    <property type="match status" value="1"/>
</dbReference>
<dbReference type="PANTHER" id="PTHR30535">
    <property type="entry name" value="VITAMIN B12-BINDING PROTEIN"/>
    <property type="match status" value="1"/>
</dbReference>
<feature type="chain" id="PRO_5039125725" evidence="4">
    <location>
        <begin position="30"/>
        <end position="340"/>
    </location>
</feature>
<evidence type="ECO:0000313" key="7">
    <source>
        <dbReference type="Proteomes" id="UP000295184"/>
    </source>
</evidence>
<dbReference type="Proteomes" id="UP000295184">
    <property type="component" value="Unassembled WGS sequence"/>
</dbReference>
<dbReference type="SUPFAM" id="SSF53807">
    <property type="entry name" value="Helical backbone' metal receptor"/>
    <property type="match status" value="1"/>
</dbReference>
<protein>
    <submittedName>
        <fullName evidence="6">Iron complex transport system substrate-binding protein</fullName>
    </submittedName>
</protein>
<gene>
    <name evidence="6" type="ORF">EDD77_11630</name>
</gene>
<evidence type="ECO:0000256" key="4">
    <source>
        <dbReference type="SAM" id="SignalP"/>
    </source>
</evidence>
<dbReference type="EMBL" id="SLUM01000016">
    <property type="protein sequence ID" value="TCL55518.1"/>
    <property type="molecule type" value="Genomic_DNA"/>
</dbReference>
<reference evidence="6 7" key="1">
    <citation type="submission" date="2019-03" db="EMBL/GenBank/DDBJ databases">
        <title>Genomic Encyclopedia of Type Strains, Phase IV (KMG-IV): sequencing the most valuable type-strain genomes for metagenomic binning, comparative biology and taxonomic classification.</title>
        <authorList>
            <person name="Goeker M."/>
        </authorList>
    </citation>
    <scope>NUCLEOTIDE SEQUENCE [LARGE SCALE GENOMIC DNA]</scope>
    <source>
        <strain evidence="6 7">DSM 100451</strain>
    </source>
</reference>
<dbReference type="GeneID" id="97380411"/>
<evidence type="ECO:0000256" key="3">
    <source>
        <dbReference type="SAM" id="MobiDB-lite"/>
    </source>
</evidence>
<evidence type="ECO:0000313" key="6">
    <source>
        <dbReference type="EMBL" id="TCL55518.1"/>
    </source>
</evidence>
<comment type="caution">
    <text evidence="6">The sequence shown here is derived from an EMBL/GenBank/DDBJ whole genome shotgun (WGS) entry which is preliminary data.</text>
</comment>
<feature type="region of interest" description="Disordered" evidence="3">
    <location>
        <begin position="31"/>
        <end position="59"/>
    </location>
</feature>
<dbReference type="PROSITE" id="PS50983">
    <property type="entry name" value="FE_B12_PBP"/>
    <property type="match status" value="1"/>
</dbReference>
<dbReference type="PROSITE" id="PS51257">
    <property type="entry name" value="PROKAR_LIPOPROTEIN"/>
    <property type="match status" value="1"/>
</dbReference>
<sequence length="340" mass="36608">MKTGRQIGAAVLAAALSAALLAGCGTAQSNGSTTGSSTAASAVSQQAQPGSTSQGEGAYTFTDAVGNTVTVESTDRVVATYGSYAETWTLAGGTLVGATQDAIEERGMDLGEEVAIIGTVKEPNLEEIIAADPDFVIMNADTSSQVDMDEALTQAGITHAYYRVDSFEEYLDMLAQLCQFTGRQDLYEQNGLAVKEQIDSIRQLVKDEESPTVLLLRAYSTGVKAKGADNMVGYMLEDLGADNMVARHESLLEDINLEEIIAEDPDYIFITTMGSEQQAMDYMAQNVENNPAWQQLTAVQNDRCLTLPKDLFHYKPNARWGESYAYLAKILYPDLAGQIG</sequence>